<dbReference type="GO" id="GO:0004514">
    <property type="term" value="F:nicotinate-nucleotide diphosphorylase (carboxylating) activity"/>
    <property type="evidence" value="ECO:0007669"/>
    <property type="project" value="UniProtKB-EC"/>
</dbReference>
<dbReference type="InterPro" id="IPR004393">
    <property type="entry name" value="NadC"/>
</dbReference>
<organism evidence="15 16">
    <name type="scientific">Pontivivens marinum</name>
    <dbReference type="NCBI Taxonomy" id="1690039"/>
    <lineage>
        <taxon>Bacteria</taxon>
        <taxon>Pseudomonadati</taxon>
        <taxon>Pseudomonadota</taxon>
        <taxon>Alphaproteobacteria</taxon>
        <taxon>Rhodobacterales</taxon>
        <taxon>Paracoccaceae</taxon>
        <taxon>Pontivivens</taxon>
    </lineage>
</organism>
<evidence type="ECO:0000256" key="4">
    <source>
        <dbReference type="ARBA" id="ARBA00011218"/>
    </source>
</evidence>
<gene>
    <name evidence="15" type="ORF">SAMN06273572_101974</name>
</gene>
<comment type="catalytic activity">
    <reaction evidence="10">
        <text>nicotinate beta-D-ribonucleotide + CO2 + diphosphate = quinolinate + 5-phospho-alpha-D-ribose 1-diphosphate + 2 H(+)</text>
        <dbReference type="Rhea" id="RHEA:12733"/>
        <dbReference type="ChEBI" id="CHEBI:15378"/>
        <dbReference type="ChEBI" id="CHEBI:16526"/>
        <dbReference type="ChEBI" id="CHEBI:29959"/>
        <dbReference type="ChEBI" id="CHEBI:33019"/>
        <dbReference type="ChEBI" id="CHEBI:57502"/>
        <dbReference type="ChEBI" id="CHEBI:58017"/>
        <dbReference type="EC" id="2.4.2.19"/>
    </reaction>
</comment>
<feature type="domain" description="Quinolinate phosphoribosyl transferase C-terminal" evidence="13">
    <location>
        <begin position="118"/>
        <end position="282"/>
    </location>
</feature>
<comment type="pathway">
    <text evidence="2">Cofactor biosynthesis; NAD(+) biosynthesis; nicotinate D-ribonucleotide from quinolinate: step 1/1.</text>
</comment>
<accession>A0A2C9CRW1</accession>
<dbReference type="FunFam" id="3.20.20.70:FF:000030">
    <property type="entry name" value="Nicotinate-nucleotide pyrophosphorylase, carboxylating"/>
    <property type="match status" value="1"/>
</dbReference>
<dbReference type="SUPFAM" id="SSF54675">
    <property type="entry name" value="Nicotinate/Quinolinate PRTase N-terminal domain-like"/>
    <property type="match status" value="1"/>
</dbReference>
<evidence type="ECO:0000256" key="10">
    <source>
        <dbReference type="ARBA" id="ARBA00047445"/>
    </source>
</evidence>
<keyword evidence="7 12" id="KW-0328">Glycosyltransferase</keyword>
<comment type="similarity">
    <text evidence="3 12">Belongs to the NadC/ModD family.</text>
</comment>
<proteinExistence type="inferred from homology"/>
<dbReference type="EMBL" id="OCTN01000001">
    <property type="protein sequence ID" value="SOH93119.1"/>
    <property type="molecule type" value="Genomic_DNA"/>
</dbReference>
<dbReference type="PANTHER" id="PTHR32179:SF3">
    <property type="entry name" value="NICOTINATE-NUCLEOTIDE PYROPHOSPHORYLASE [CARBOXYLATING]"/>
    <property type="match status" value="1"/>
</dbReference>
<dbReference type="GO" id="GO:0009435">
    <property type="term" value="P:NAD+ biosynthetic process"/>
    <property type="evidence" value="ECO:0007669"/>
    <property type="project" value="UniProtKB-UniPathway"/>
</dbReference>
<feature type="domain" description="Quinolinate phosphoribosyl transferase N-terminal" evidence="14">
    <location>
        <begin position="31"/>
        <end position="116"/>
    </location>
</feature>
<dbReference type="InterPro" id="IPR022412">
    <property type="entry name" value="Quinolinate_PRibosylTrfase_N"/>
</dbReference>
<dbReference type="InterPro" id="IPR027277">
    <property type="entry name" value="NadC/ModD"/>
</dbReference>
<protein>
    <recommendedName>
        <fullName evidence="11">Probable nicotinate-nucleotide pyrophosphorylase [carboxylating]</fullName>
        <ecNumber evidence="5">2.4.2.19</ecNumber>
    </recommendedName>
    <alternativeName>
        <fullName evidence="9">Quinolinate phosphoribosyltransferase [decarboxylating]</fullName>
    </alternativeName>
</protein>
<evidence type="ECO:0000256" key="3">
    <source>
        <dbReference type="ARBA" id="ARBA00009400"/>
    </source>
</evidence>
<dbReference type="FunFam" id="3.90.1170.20:FF:000001">
    <property type="entry name" value="Nicotinate-nucleotide diphosphorylase (Carboxylating)"/>
    <property type="match status" value="1"/>
</dbReference>
<evidence type="ECO:0000256" key="5">
    <source>
        <dbReference type="ARBA" id="ARBA00011944"/>
    </source>
</evidence>
<dbReference type="EC" id="2.4.2.19" evidence="5"/>
<dbReference type="SUPFAM" id="SSF51690">
    <property type="entry name" value="Nicotinate/Quinolinate PRTase C-terminal domain-like"/>
    <property type="match status" value="1"/>
</dbReference>
<evidence type="ECO:0000256" key="8">
    <source>
        <dbReference type="ARBA" id="ARBA00022679"/>
    </source>
</evidence>
<evidence type="ECO:0000256" key="1">
    <source>
        <dbReference type="ARBA" id="ARBA00003237"/>
    </source>
</evidence>
<keyword evidence="8 12" id="KW-0808">Transferase</keyword>
<evidence type="ECO:0000256" key="9">
    <source>
        <dbReference type="ARBA" id="ARBA00033102"/>
    </source>
</evidence>
<reference evidence="16" key="1">
    <citation type="submission" date="2017-09" db="EMBL/GenBank/DDBJ databases">
        <authorList>
            <person name="Varghese N."/>
            <person name="Submissions S."/>
        </authorList>
    </citation>
    <scope>NUCLEOTIDE SEQUENCE [LARGE SCALE GENOMIC DNA]</scope>
    <source>
        <strain evidence="16">C7</strain>
    </source>
</reference>
<comment type="subunit">
    <text evidence="4">Hexamer formed by 3 homodimers.</text>
</comment>
<dbReference type="InterPro" id="IPR002638">
    <property type="entry name" value="Quinolinate_PRibosylTrfase_C"/>
</dbReference>
<sequence length="290" mass="30458">MRNPYLPVLPAPLIRNAVEAALLEDLGQAGDVTSLATIGPAVQATAVMNVRQQGYIAGMDVAKAAFAALDADTVFEALVSDGDAVQAGQDIARITGSGRSVMGAERVALNFLMHMSGIATHTARFVEQLQGTDARIVCTRKTTPGLRAFEKYAVRCGGGTSHRYGLDDAVLIKDNHIAVCGGVQQALDLAYSYVGHLMAVEIEVDTLEQFELALDAGGKVVLLDNMDPDTLRRAVAMNRGAALEASGNVDLDTVRAIGQTGVNFISTSKITMAAGTLDIGLDIKLGDEAK</sequence>
<dbReference type="OrthoDB" id="9782546at2"/>
<evidence type="ECO:0000313" key="15">
    <source>
        <dbReference type="EMBL" id="SOH93119.1"/>
    </source>
</evidence>
<dbReference type="AlphaFoldDB" id="A0A2C9CRW1"/>
<evidence type="ECO:0000256" key="2">
    <source>
        <dbReference type="ARBA" id="ARBA00004893"/>
    </source>
</evidence>
<comment type="function">
    <text evidence="1">Involved in the catabolism of quinolinic acid (QA).</text>
</comment>
<evidence type="ECO:0000259" key="14">
    <source>
        <dbReference type="Pfam" id="PF02749"/>
    </source>
</evidence>
<dbReference type="InterPro" id="IPR036068">
    <property type="entry name" value="Nicotinate_pribotase-like_C"/>
</dbReference>
<evidence type="ECO:0000256" key="11">
    <source>
        <dbReference type="ARBA" id="ARBA00069173"/>
    </source>
</evidence>
<evidence type="ECO:0000256" key="6">
    <source>
        <dbReference type="ARBA" id="ARBA00022642"/>
    </source>
</evidence>
<dbReference type="NCBIfam" id="TIGR00078">
    <property type="entry name" value="nadC"/>
    <property type="match status" value="1"/>
</dbReference>
<evidence type="ECO:0000313" key="16">
    <source>
        <dbReference type="Proteomes" id="UP000220034"/>
    </source>
</evidence>
<dbReference type="GO" id="GO:0005737">
    <property type="term" value="C:cytoplasm"/>
    <property type="evidence" value="ECO:0007669"/>
    <property type="project" value="TreeGrafter"/>
</dbReference>
<evidence type="ECO:0000256" key="7">
    <source>
        <dbReference type="ARBA" id="ARBA00022676"/>
    </source>
</evidence>
<name>A0A2C9CRW1_9RHOB</name>
<dbReference type="Proteomes" id="UP000220034">
    <property type="component" value="Unassembled WGS sequence"/>
</dbReference>
<evidence type="ECO:0000259" key="13">
    <source>
        <dbReference type="Pfam" id="PF01729"/>
    </source>
</evidence>
<keyword evidence="6" id="KW-0662">Pyridine nucleotide biosynthesis</keyword>
<dbReference type="InterPro" id="IPR037128">
    <property type="entry name" value="Quinolinate_PRibosylTase_N_sf"/>
</dbReference>
<dbReference type="Gene3D" id="3.20.20.70">
    <property type="entry name" value="Aldolase class I"/>
    <property type="match status" value="1"/>
</dbReference>
<dbReference type="CDD" id="cd01572">
    <property type="entry name" value="QPRTase"/>
    <property type="match status" value="1"/>
</dbReference>
<dbReference type="GO" id="GO:0034213">
    <property type="term" value="P:quinolinate catabolic process"/>
    <property type="evidence" value="ECO:0007669"/>
    <property type="project" value="TreeGrafter"/>
</dbReference>
<keyword evidence="16" id="KW-1185">Reference proteome</keyword>
<dbReference type="Gene3D" id="3.90.1170.20">
    <property type="entry name" value="Quinolinate phosphoribosyl transferase, N-terminal domain"/>
    <property type="match status" value="1"/>
</dbReference>
<dbReference type="PANTHER" id="PTHR32179">
    <property type="entry name" value="NICOTINATE-NUCLEOTIDE PYROPHOSPHORYLASE [CARBOXYLATING]"/>
    <property type="match status" value="1"/>
</dbReference>
<evidence type="ECO:0000256" key="12">
    <source>
        <dbReference type="PIRNR" id="PIRNR006250"/>
    </source>
</evidence>
<dbReference type="UniPathway" id="UPA00253">
    <property type="reaction ID" value="UER00331"/>
</dbReference>
<dbReference type="InterPro" id="IPR013785">
    <property type="entry name" value="Aldolase_TIM"/>
</dbReference>
<dbReference type="Pfam" id="PF02749">
    <property type="entry name" value="QRPTase_N"/>
    <property type="match status" value="1"/>
</dbReference>
<dbReference type="Pfam" id="PF01729">
    <property type="entry name" value="QRPTase_C"/>
    <property type="match status" value="1"/>
</dbReference>
<dbReference type="PIRSF" id="PIRSF006250">
    <property type="entry name" value="NadC_ModD"/>
    <property type="match status" value="1"/>
</dbReference>